<proteinExistence type="predicted"/>
<dbReference type="Proteomes" id="UP000782880">
    <property type="component" value="Unassembled WGS sequence"/>
</dbReference>
<gene>
    <name evidence="2" type="ORF">K8V20_08955</name>
</gene>
<evidence type="ECO:0000313" key="3">
    <source>
        <dbReference type="Proteomes" id="UP000782880"/>
    </source>
</evidence>
<organism evidence="2 3">
    <name type="scientific">Subdoligranulum variabile</name>
    <dbReference type="NCBI Taxonomy" id="214851"/>
    <lineage>
        <taxon>Bacteria</taxon>
        <taxon>Bacillati</taxon>
        <taxon>Bacillota</taxon>
        <taxon>Clostridia</taxon>
        <taxon>Eubacteriales</taxon>
        <taxon>Oscillospiraceae</taxon>
        <taxon>Subdoligranulum</taxon>
    </lineage>
</organism>
<dbReference type="AlphaFoldDB" id="A0A921LPC1"/>
<dbReference type="Pfam" id="PF08241">
    <property type="entry name" value="Methyltransf_11"/>
    <property type="match status" value="1"/>
</dbReference>
<name>A0A921LPC1_9FIRM</name>
<dbReference type="GO" id="GO:0032259">
    <property type="term" value="P:methylation"/>
    <property type="evidence" value="ECO:0007669"/>
    <property type="project" value="UniProtKB-KW"/>
</dbReference>
<keyword evidence="2" id="KW-0489">Methyltransferase</keyword>
<evidence type="ECO:0000313" key="2">
    <source>
        <dbReference type="EMBL" id="HJG28752.1"/>
    </source>
</evidence>
<keyword evidence="2" id="KW-0808">Transferase</keyword>
<dbReference type="EMBL" id="DYVE01000231">
    <property type="protein sequence ID" value="HJG28752.1"/>
    <property type="molecule type" value="Genomic_DNA"/>
</dbReference>
<dbReference type="Gene3D" id="3.40.50.150">
    <property type="entry name" value="Vaccinia Virus protein VP39"/>
    <property type="match status" value="1"/>
</dbReference>
<protein>
    <submittedName>
        <fullName evidence="2">Class I SAM-dependent methyltransferase</fullName>
    </submittedName>
</protein>
<evidence type="ECO:0000259" key="1">
    <source>
        <dbReference type="Pfam" id="PF08241"/>
    </source>
</evidence>
<dbReference type="InterPro" id="IPR013216">
    <property type="entry name" value="Methyltransf_11"/>
</dbReference>
<reference evidence="2" key="2">
    <citation type="submission" date="2021-09" db="EMBL/GenBank/DDBJ databases">
        <authorList>
            <person name="Gilroy R."/>
        </authorList>
    </citation>
    <scope>NUCLEOTIDE SEQUENCE</scope>
    <source>
        <strain evidence="2">ChiBcec21-2208</strain>
    </source>
</reference>
<comment type="caution">
    <text evidence="2">The sequence shown here is derived from an EMBL/GenBank/DDBJ whole genome shotgun (WGS) entry which is preliminary data.</text>
</comment>
<reference evidence="2" key="1">
    <citation type="journal article" date="2021" name="PeerJ">
        <title>Extensive microbial diversity within the chicken gut microbiome revealed by metagenomics and culture.</title>
        <authorList>
            <person name="Gilroy R."/>
            <person name="Ravi A."/>
            <person name="Getino M."/>
            <person name="Pursley I."/>
            <person name="Horton D.L."/>
            <person name="Alikhan N.F."/>
            <person name="Baker D."/>
            <person name="Gharbi K."/>
            <person name="Hall N."/>
            <person name="Watson M."/>
            <person name="Adriaenssens E.M."/>
            <person name="Foster-Nyarko E."/>
            <person name="Jarju S."/>
            <person name="Secka A."/>
            <person name="Antonio M."/>
            <person name="Oren A."/>
            <person name="Chaudhuri R.R."/>
            <person name="La Ragione R."/>
            <person name="Hildebrand F."/>
            <person name="Pallen M.J."/>
        </authorList>
    </citation>
    <scope>NUCLEOTIDE SEQUENCE</scope>
    <source>
        <strain evidence="2">ChiBcec21-2208</strain>
    </source>
</reference>
<feature type="domain" description="Methyltransferase type 11" evidence="1">
    <location>
        <begin position="171"/>
        <end position="218"/>
    </location>
</feature>
<accession>A0A921LPC1</accession>
<dbReference type="SUPFAM" id="SSF53335">
    <property type="entry name" value="S-adenosyl-L-methionine-dependent methyltransferases"/>
    <property type="match status" value="1"/>
</dbReference>
<dbReference type="GO" id="GO:0008757">
    <property type="term" value="F:S-adenosylmethionine-dependent methyltransferase activity"/>
    <property type="evidence" value="ECO:0007669"/>
    <property type="project" value="InterPro"/>
</dbReference>
<dbReference type="InterPro" id="IPR029063">
    <property type="entry name" value="SAM-dependent_MTases_sf"/>
</dbReference>
<sequence>MPTDHLMEPAVYHAGVEAEDALHLAAENFFTPEEREPRECSLKSKEDFERVYHEWLPLRNFEWFAKEIVRRAPNQLVRLHGRCVLCDKEQDFLIQMQDGDVNWLEQVVCPDCQGNARVRFWVGRLAQEGRDGKSLVLERGSNERNWLFHLLGERVNLYWQRTAGQSNKENGKLNTEQLPYGDASLRMVASYDFLETLEDPIPALKEAARVLQPGGKLLLHTLFDANALQTVDRTVRRDGEPFSESGLWYRDPDIQERELSLVWKVFGWDVLDTIRACGFREACCRTHYSINYGYMGYLPLWIEAIR</sequence>